<keyword evidence="3" id="KW-0223">Dioxygenase</keyword>
<sequence>MTSPIVSHARQLAASGQVAQAVARLEQASSQGDVDALFCLATWHLAGHGVARDLERARGLLRRAVEIGHVDAALMEIALTANGSGGPVDWTEALARLKIAAQGDPVAQQQLALTNRMALAPDGAPVAVPEGEALAGGWDVRLFRQFLTGDECHHVISEGQALLEPAMVIDPRSGRPIPHPIRTSDGGIFGPAREDLVIQAINRRIAAASGTMLSGGEPLTLLRYAVGQQYRQHHDCLPHVRNQRAWTMLIYLNEGYAGGETIFPRLGLSVKGRKGDALLFRNTDAQGQAAEAAVHLGAPVMAGQKWLCTRWIRHDRHDPWNR</sequence>
<dbReference type="Gene3D" id="2.60.120.620">
    <property type="entry name" value="q2cbj1_9rhob like domain"/>
    <property type="match status" value="1"/>
</dbReference>
<dbReference type="RefSeq" id="WP_037510252.1">
    <property type="nucleotide sequence ID" value="NZ_CAIGKD010000016.1"/>
</dbReference>
<dbReference type="Pfam" id="PF13640">
    <property type="entry name" value="2OG-FeII_Oxy_3"/>
    <property type="match status" value="1"/>
</dbReference>
<dbReference type="Gene3D" id="1.25.40.10">
    <property type="entry name" value="Tetratricopeptide repeat domain"/>
    <property type="match status" value="1"/>
</dbReference>
<evidence type="ECO:0000313" key="6">
    <source>
        <dbReference type="EMBL" id="AYO80386.1"/>
    </source>
</evidence>
<dbReference type="AlphaFoldDB" id="A0A085K349"/>
<evidence type="ECO:0000313" key="7">
    <source>
        <dbReference type="Proteomes" id="UP000280708"/>
    </source>
</evidence>
<reference evidence="6 7" key="1">
    <citation type="submission" date="2018-10" db="EMBL/GenBank/DDBJ databases">
        <title>Characterization and genome analysis of a novel bacterium Sphingobium yanoikuyae SJTF8 capable of degrading PAHs.</title>
        <authorList>
            <person name="Yin C."/>
            <person name="Xiong W."/>
            <person name="Liang R."/>
        </authorList>
    </citation>
    <scope>NUCLEOTIDE SEQUENCE [LARGE SCALE GENOMIC DNA]</scope>
    <source>
        <strain evidence="6 7">SJTF8</strain>
    </source>
</reference>
<evidence type="ECO:0000256" key="2">
    <source>
        <dbReference type="ARBA" id="ARBA00022723"/>
    </source>
</evidence>
<keyword evidence="2" id="KW-0479">Metal-binding</keyword>
<gene>
    <name evidence="6" type="ORF">EBF16_28110</name>
</gene>
<comment type="cofactor">
    <cofactor evidence="1">
        <name>L-ascorbate</name>
        <dbReference type="ChEBI" id="CHEBI:38290"/>
    </cofactor>
</comment>
<dbReference type="GO" id="GO:0031418">
    <property type="term" value="F:L-ascorbic acid binding"/>
    <property type="evidence" value="ECO:0007669"/>
    <property type="project" value="InterPro"/>
</dbReference>
<accession>A0A085K349</accession>
<keyword evidence="5" id="KW-0408">Iron</keyword>
<dbReference type="GO" id="GO:0005506">
    <property type="term" value="F:iron ion binding"/>
    <property type="evidence" value="ECO:0007669"/>
    <property type="project" value="InterPro"/>
</dbReference>
<organism evidence="6 7">
    <name type="scientific">Sphingobium yanoikuyae</name>
    <name type="common">Sphingomonas yanoikuyae</name>
    <dbReference type="NCBI Taxonomy" id="13690"/>
    <lineage>
        <taxon>Bacteria</taxon>
        <taxon>Pseudomonadati</taxon>
        <taxon>Pseudomonadota</taxon>
        <taxon>Alphaproteobacteria</taxon>
        <taxon>Sphingomonadales</taxon>
        <taxon>Sphingomonadaceae</taxon>
        <taxon>Sphingobium</taxon>
    </lineage>
</organism>
<dbReference type="GO" id="GO:0004656">
    <property type="term" value="F:procollagen-proline 4-dioxygenase activity"/>
    <property type="evidence" value="ECO:0007669"/>
    <property type="project" value="TreeGrafter"/>
</dbReference>
<protein>
    <submittedName>
        <fullName evidence="6">Proline hydroxylase</fullName>
    </submittedName>
</protein>
<dbReference type="SMART" id="SM00702">
    <property type="entry name" value="P4Hc"/>
    <property type="match status" value="1"/>
</dbReference>
<dbReference type="InterPro" id="IPR044862">
    <property type="entry name" value="Pro_4_hyd_alph_FE2OG_OXY"/>
</dbReference>
<dbReference type="PANTHER" id="PTHR10869:SF42">
    <property type="entry name" value="PROLYL 4-HYDROXYLASE 1"/>
    <property type="match status" value="1"/>
</dbReference>
<dbReference type="InterPro" id="IPR006620">
    <property type="entry name" value="Pro_4_hyd_alph"/>
</dbReference>
<evidence type="ECO:0000256" key="4">
    <source>
        <dbReference type="ARBA" id="ARBA00023002"/>
    </source>
</evidence>
<dbReference type="Proteomes" id="UP000280708">
    <property type="component" value="Chromosome"/>
</dbReference>
<keyword evidence="4" id="KW-0560">Oxidoreductase</keyword>
<dbReference type="SUPFAM" id="SSF81901">
    <property type="entry name" value="HCP-like"/>
    <property type="match status" value="1"/>
</dbReference>
<evidence type="ECO:0000256" key="3">
    <source>
        <dbReference type="ARBA" id="ARBA00022964"/>
    </source>
</evidence>
<dbReference type="EMBL" id="CP033230">
    <property type="protein sequence ID" value="AYO80386.1"/>
    <property type="molecule type" value="Genomic_DNA"/>
</dbReference>
<dbReference type="PANTHER" id="PTHR10869">
    <property type="entry name" value="PROLYL 4-HYDROXYLASE ALPHA SUBUNIT"/>
    <property type="match status" value="1"/>
</dbReference>
<evidence type="ECO:0000256" key="5">
    <source>
        <dbReference type="ARBA" id="ARBA00023004"/>
    </source>
</evidence>
<dbReference type="InterPro" id="IPR011990">
    <property type="entry name" value="TPR-like_helical_dom_sf"/>
</dbReference>
<proteinExistence type="predicted"/>
<evidence type="ECO:0000256" key="1">
    <source>
        <dbReference type="ARBA" id="ARBA00001961"/>
    </source>
</evidence>
<dbReference type="InterPro" id="IPR045054">
    <property type="entry name" value="P4HA-like"/>
</dbReference>
<name>A0A085K349_SPHYA</name>